<keyword evidence="2" id="KW-1185">Reference proteome</keyword>
<organism evidence="1 2">
    <name type="scientific">Epilithonimonas xixisoli</name>
    <dbReference type="NCBI Taxonomy" id="1476462"/>
    <lineage>
        <taxon>Bacteria</taxon>
        <taxon>Pseudomonadati</taxon>
        <taxon>Bacteroidota</taxon>
        <taxon>Flavobacteriia</taxon>
        <taxon>Flavobacteriales</taxon>
        <taxon>Weeksellaceae</taxon>
        <taxon>Chryseobacterium group</taxon>
        <taxon>Epilithonimonas</taxon>
    </lineage>
</organism>
<evidence type="ECO:0000313" key="1">
    <source>
        <dbReference type="EMBL" id="TDX83951.1"/>
    </source>
</evidence>
<sequence length="87" mass="10406">MNLFSDLQKQTADQLLDMINYGLKEKEKYHSVAVFTEGIYEVYICGRRFEKDKIELQFNILDFEGKIPPGFSANWRNYEHIKRELKL</sequence>
<gene>
    <name evidence="1" type="ORF">B0I22_1539</name>
</gene>
<dbReference type="Proteomes" id="UP000295313">
    <property type="component" value="Unassembled WGS sequence"/>
</dbReference>
<proteinExistence type="predicted"/>
<dbReference type="OrthoDB" id="9891344at2"/>
<name>A0A4R8I9M6_9FLAO</name>
<protein>
    <submittedName>
        <fullName evidence="1">Uncharacterized protein</fullName>
    </submittedName>
</protein>
<comment type="caution">
    <text evidence="1">The sequence shown here is derived from an EMBL/GenBank/DDBJ whole genome shotgun (WGS) entry which is preliminary data.</text>
</comment>
<dbReference type="AlphaFoldDB" id="A0A4R8I9M6"/>
<dbReference type="EMBL" id="SOEO01000002">
    <property type="protein sequence ID" value="TDX83951.1"/>
    <property type="molecule type" value="Genomic_DNA"/>
</dbReference>
<reference evidence="1 2" key="1">
    <citation type="submission" date="2019-03" db="EMBL/GenBank/DDBJ databases">
        <title>Genomic Encyclopedia of Type Strains, Phase III (KMG-III): the genomes of soil and plant-associated and newly described type strains.</title>
        <authorList>
            <person name="Whitman W."/>
        </authorList>
    </citation>
    <scope>NUCLEOTIDE SEQUENCE [LARGE SCALE GENOMIC DNA]</scope>
    <source>
        <strain evidence="1 2">CGMCC 1.12802</strain>
    </source>
</reference>
<accession>A0A4R8I9M6</accession>
<evidence type="ECO:0000313" key="2">
    <source>
        <dbReference type="Proteomes" id="UP000295313"/>
    </source>
</evidence>
<dbReference type="RefSeq" id="WP_133944005.1">
    <property type="nucleotide sequence ID" value="NZ_SOEO01000002.1"/>
</dbReference>